<dbReference type="EMBL" id="CP000237">
    <property type="protein sequence ID" value="ABD45938.1"/>
    <property type="molecule type" value="Genomic_DNA"/>
</dbReference>
<name>Q2GE73_EHRS3</name>
<dbReference type="KEGG" id="nse:NSE_0334"/>
<reference evidence="2 3" key="1">
    <citation type="journal article" date="2006" name="PLoS Genet.">
        <title>Comparative genomics of emerging human ehrlichiosis agents.</title>
        <authorList>
            <person name="Dunning Hotopp J.C."/>
            <person name="Lin M."/>
            <person name="Madupu R."/>
            <person name="Crabtree J."/>
            <person name="Angiuoli S.V."/>
            <person name="Eisen J.A."/>
            <person name="Seshadri R."/>
            <person name="Ren Q."/>
            <person name="Wu M."/>
            <person name="Utterback T.R."/>
            <person name="Smith S."/>
            <person name="Lewis M."/>
            <person name="Khouri H."/>
            <person name="Zhang C."/>
            <person name="Niu H."/>
            <person name="Lin Q."/>
            <person name="Ohashi N."/>
            <person name="Zhi N."/>
            <person name="Nelson W."/>
            <person name="Brinkac L.M."/>
            <person name="Dodson R.J."/>
            <person name="Rosovitz M.J."/>
            <person name="Sundaram J."/>
            <person name="Daugherty S.C."/>
            <person name="Davidsen T."/>
            <person name="Durkin A.S."/>
            <person name="Gwinn M."/>
            <person name="Haft D.H."/>
            <person name="Selengut J.D."/>
            <person name="Sullivan S.A."/>
            <person name="Zafar N."/>
            <person name="Zhou L."/>
            <person name="Benahmed F."/>
            <person name="Forberger H."/>
            <person name="Halpin R."/>
            <person name="Mulligan S."/>
            <person name="Robinson J."/>
            <person name="White O."/>
            <person name="Rikihisa Y."/>
            <person name="Tettelin H."/>
        </authorList>
    </citation>
    <scope>NUCLEOTIDE SEQUENCE [LARGE SCALE GENOMIC DNA]</scope>
    <source>
        <strain evidence="3">ATCC VR-367 / Miyayama</strain>
    </source>
</reference>
<organism evidence="2 3">
    <name type="scientific">Ehrlichia sennetsu (strain ATCC VR-367 / Miyayama)</name>
    <name type="common">Neorickettsia sennetsu</name>
    <dbReference type="NCBI Taxonomy" id="222891"/>
    <lineage>
        <taxon>Bacteria</taxon>
        <taxon>Pseudomonadati</taxon>
        <taxon>Pseudomonadota</taxon>
        <taxon>Alphaproteobacteria</taxon>
        <taxon>Rickettsiales</taxon>
        <taxon>Anaplasmataceae</taxon>
        <taxon>Ehrlichia</taxon>
    </lineage>
</organism>
<evidence type="ECO:0000313" key="2">
    <source>
        <dbReference type="EMBL" id="ABD45938.1"/>
    </source>
</evidence>
<keyword evidence="3" id="KW-1185">Reference proteome</keyword>
<dbReference type="STRING" id="222891.NSE_0334"/>
<evidence type="ECO:0000313" key="3">
    <source>
        <dbReference type="Proteomes" id="UP000001942"/>
    </source>
</evidence>
<dbReference type="RefSeq" id="WP_011451729.1">
    <property type="nucleotide sequence ID" value="NC_007798.1"/>
</dbReference>
<proteinExistence type="predicted"/>
<dbReference type="OrthoDB" id="9972149at2"/>
<gene>
    <name evidence="2" type="ordered locus">NSE_0334</name>
</gene>
<protein>
    <recommendedName>
        <fullName evidence="4">Secreted protein</fullName>
    </recommendedName>
</protein>
<evidence type="ECO:0008006" key="4">
    <source>
        <dbReference type="Google" id="ProtNLM"/>
    </source>
</evidence>
<sequence>MPKSLVFFSSLSSDAAAAAASLQSSVLQAGLDLGDLCQSSANDTCIVQQCDAVSNSHENRIERG</sequence>
<accession>Q2GE73</accession>
<evidence type="ECO:0000256" key="1">
    <source>
        <dbReference type="SAM" id="SignalP"/>
    </source>
</evidence>
<keyword evidence="1" id="KW-0732">Signal</keyword>
<dbReference type="Proteomes" id="UP000001942">
    <property type="component" value="Chromosome"/>
</dbReference>
<feature type="signal peptide" evidence="1">
    <location>
        <begin position="1"/>
        <end position="18"/>
    </location>
</feature>
<dbReference type="HOGENOM" id="CLU_2863200_0_0_5"/>
<feature type="chain" id="PRO_5004208220" description="Secreted protein" evidence="1">
    <location>
        <begin position="19"/>
        <end position="64"/>
    </location>
</feature>
<dbReference type="AlphaFoldDB" id="Q2GE73"/>